<evidence type="ECO:0000256" key="3">
    <source>
        <dbReference type="ARBA" id="ARBA00022801"/>
    </source>
</evidence>
<evidence type="ECO:0000256" key="1">
    <source>
        <dbReference type="ARBA" id="ARBA00001709"/>
    </source>
</evidence>
<dbReference type="InterPro" id="IPR018376">
    <property type="entry name" value="Enoyl-CoA_hyd/isom_CS"/>
</dbReference>
<evidence type="ECO:0000259" key="4">
    <source>
        <dbReference type="Pfam" id="PF16113"/>
    </source>
</evidence>
<dbReference type="PANTHER" id="PTHR43176:SF3">
    <property type="entry name" value="3-HYDROXYISOBUTYRYL-COA HYDROLASE, MITOCHONDRIAL"/>
    <property type="match status" value="1"/>
</dbReference>
<proteinExistence type="predicted"/>
<dbReference type="GO" id="GO:0003860">
    <property type="term" value="F:3-hydroxyisobutyryl-CoA hydrolase activity"/>
    <property type="evidence" value="ECO:0007669"/>
    <property type="project" value="UniProtKB-EC"/>
</dbReference>
<dbReference type="Gene3D" id="3.90.226.10">
    <property type="entry name" value="2-enoyl-CoA Hydratase, Chain A, domain 1"/>
    <property type="match status" value="1"/>
</dbReference>
<dbReference type="NCBIfam" id="NF004127">
    <property type="entry name" value="PRK05617.1"/>
    <property type="match status" value="1"/>
</dbReference>
<dbReference type="EMBL" id="KZ992554">
    <property type="protein sequence ID" value="RKP08963.1"/>
    <property type="molecule type" value="Genomic_DNA"/>
</dbReference>
<dbReference type="CDD" id="cd06558">
    <property type="entry name" value="crotonase-like"/>
    <property type="match status" value="1"/>
</dbReference>
<evidence type="ECO:0000256" key="2">
    <source>
        <dbReference type="ARBA" id="ARBA00011915"/>
    </source>
</evidence>
<name>A0A4P9XS68_9FUNG</name>
<dbReference type="GO" id="GO:0005739">
    <property type="term" value="C:mitochondrion"/>
    <property type="evidence" value="ECO:0007669"/>
    <property type="project" value="TreeGrafter"/>
</dbReference>
<dbReference type="SUPFAM" id="SSF52096">
    <property type="entry name" value="ClpP/crotonase"/>
    <property type="match status" value="1"/>
</dbReference>
<dbReference type="InterPro" id="IPR032259">
    <property type="entry name" value="HIBYL-CoA-H"/>
</dbReference>
<sequence length="379" mass="42022">MKHQPKVLYTTAGSVCILTLNRPQALNALTISMVQMIARRFEEWEQDTDCHAIIFKSSQAKAFCTGGDIRGIANDLRVNYQRVIDLFDEEYRLAHMIATMKTPIVTFVDGIAMGAGLGIAVHAPIRIATETTMVAMPETAIGGSPDVGTTFFLPRLAGEIGTYLGLTGHRLKGADVVHAGLATHFVPSDRLAELEKHLLALSEPDLAELRRVVDEFAVRADYSRFSLLPHRAAIDRQVLYNTMEEIIIALGRERSRWAQDILHTLDKMSPLGLRATLHQLRFGRNHGIADCVRKEFDMSQKLAAAPDFIEGIIALVVDRRPPVWSPPSLADLSEDTMHKQFYTPQAPLQITLLNAVNFVAYPHQKGQVSGVEGNLRGHM</sequence>
<comment type="catalytic activity">
    <reaction evidence="1">
        <text>3-hydroxy-2-methylpropanoyl-CoA + H2O = 3-hydroxy-2-methylpropanoate + CoA + H(+)</text>
        <dbReference type="Rhea" id="RHEA:20888"/>
        <dbReference type="ChEBI" id="CHEBI:11805"/>
        <dbReference type="ChEBI" id="CHEBI:15377"/>
        <dbReference type="ChEBI" id="CHEBI:15378"/>
        <dbReference type="ChEBI" id="CHEBI:57287"/>
        <dbReference type="ChEBI" id="CHEBI:57340"/>
        <dbReference type="EC" id="3.1.2.4"/>
    </reaction>
</comment>
<feature type="domain" description="Enoyl-CoA hydratase/isomerase" evidence="4">
    <location>
        <begin position="16"/>
        <end position="341"/>
    </location>
</feature>
<dbReference type="InterPro" id="IPR029045">
    <property type="entry name" value="ClpP/crotonase-like_dom_sf"/>
</dbReference>
<evidence type="ECO:0000313" key="6">
    <source>
        <dbReference type="Proteomes" id="UP000271241"/>
    </source>
</evidence>
<evidence type="ECO:0000313" key="5">
    <source>
        <dbReference type="EMBL" id="RKP08963.1"/>
    </source>
</evidence>
<dbReference type="PROSITE" id="PS00166">
    <property type="entry name" value="ENOYL_COA_HYDRATASE"/>
    <property type="match status" value="1"/>
</dbReference>
<dbReference type="AlphaFoldDB" id="A0A4P9XS68"/>
<accession>A0A4P9XS68</accession>
<organism evidence="5 6">
    <name type="scientific">Thamnocephalis sphaerospora</name>
    <dbReference type="NCBI Taxonomy" id="78915"/>
    <lineage>
        <taxon>Eukaryota</taxon>
        <taxon>Fungi</taxon>
        <taxon>Fungi incertae sedis</taxon>
        <taxon>Zoopagomycota</taxon>
        <taxon>Zoopagomycotina</taxon>
        <taxon>Zoopagomycetes</taxon>
        <taxon>Zoopagales</taxon>
        <taxon>Sigmoideomycetaceae</taxon>
        <taxon>Thamnocephalis</taxon>
    </lineage>
</organism>
<dbReference type="Pfam" id="PF16113">
    <property type="entry name" value="ECH_2"/>
    <property type="match status" value="1"/>
</dbReference>
<dbReference type="GO" id="GO:0006574">
    <property type="term" value="P:L-valine catabolic process"/>
    <property type="evidence" value="ECO:0007669"/>
    <property type="project" value="TreeGrafter"/>
</dbReference>
<dbReference type="PANTHER" id="PTHR43176">
    <property type="entry name" value="3-HYDROXYISOBUTYRYL-COA HYDROLASE-RELATED"/>
    <property type="match status" value="1"/>
</dbReference>
<dbReference type="InterPro" id="IPR045004">
    <property type="entry name" value="ECH_dom"/>
</dbReference>
<protein>
    <recommendedName>
        <fullName evidence="2">3-hydroxyisobutyryl-CoA hydrolase</fullName>
        <ecNumber evidence="2">3.1.2.4</ecNumber>
    </recommendedName>
</protein>
<dbReference type="STRING" id="78915.A0A4P9XS68"/>
<reference evidence="6" key="1">
    <citation type="journal article" date="2018" name="Nat. Microbiol.">
        <title>Leveraging single-cell genomics to expand the fungal tree of life.</title>
        <authorList>
            <person name="Ahrendt S.R."/>
            <person name="Quandt C.A."/>
            <person name="Ciobanu D."/>
            <person name="Clum A."/>
            <person name="Salamov A."/>
            <person name="Andreopoulos B."/>
            <person name="Cheng J.F."/>
            <person name="Woyke T."/>
            <person name="Pelin A."/>
            <person name="Henrissat B."/>
            <person name="Reynolds N.K."/>
            <person name="Benny G.L."/>
            <person name="Smith M.E."/>
            <person name="James T.Y."/>
            <person name="Grigoriev I.V."/>
        </authorList>
    </citation>
    <scope>NUCLEOTIDE SEQUENCE [LARGE SCALE GENOMIC DNA]</scope>
    <source>
        <strain evidence="6">RSA 1356</strain>
    </source>
</reference>
<dbReference type="Proteomes" id="UP000271241">
    <property type="component" value="Unassembled WGS sequence"/>
</dbReference>
<dbReference type="OrthoDB" id="1737613at2759"/>
<keyword evidence="6" id="KW-1185">Reference proteome</keyword>
<keyword evidence="3" id="KW-0378">Hydrolase</keyword>
<gene>
    <name evidence="5" type="ORF">THASP1DRAFT_14891</name>
</gene>
<dbReference type="EC" id="3.1.2.4" evidence="2"/>